<keyword evidence="7" id="KW-1133">Transmembrane helix</keyword>
<dbReference type="CDD" id="cd00075">
    <property type="entry name" value="HATPase"/>
    <property type="match status" value="1"/>
</dbReference>
<dbReference type="Gene3D" id="1.10.287.130">
    <property type="match status" value="1"/>
</dbReference>
<feature type="transmembrane region" description="Helical" evidence="7">
    <location>
        <begin position="12"/>
        <end position="33"/>
    </location>
</feature>
<sequence length="585" mass="61028">MVSTMDTAIGIVAYVGALGLTAVASLMLALFVVTRARALPGSALLALFLVGVASWSIAQAIPAIVGPAATPFTATLIALSPLPAAAFVHLVFAFALCGTLRPVAIASYAIAGFATLVGLIFGVGAVVPWHGFPGMFVPSIVGWGVLGLAGLLSVIGHLRLAQTWVQQQGQHRRQAGAVFASSLIGLVALTGFTFPALGIDAYPWPVLLLPLYSVALVYGILRYRFMATDLWARRGLVWILLVALAGAVSAGIATVPLVLVGRPAGLLATWAALAATLALGILVLAPLKRLVDAVVFPGGRVSDADVADWRDQLAGATDAVELATIANALLALRLNLPVVDDGPSLVVGGETVTLCGWSDAPPATRHVVDRFAGLVGETARRLAASHRLIDAERQARMSELGELAATVAHDLRNPLGIVTMAATGAPADVRAEIGEQVARMNHLVSDILDYSRAWTVVPQPIRLIELVAQMGVKLDVPEDLIVMADRRALVRVLANLVDNARALGTNVTIIATAGPPAAIDVCDDGPGIAPEIVDNLFRPFVSRRPGGTGLGLAIVRRIMEAHGGTVTLVQRPGWSTCFRLTFGDL</sequence>
<keyword evidence="4" id="KW-0808">Transferase</keyword>
<dbReference type="InterPro" id="IPR050736">
    <property type="entry name" value="Sensor_HK_Regulatory"/>
</dbReference>
<evidence type="ECO:0000256" key="3">
    <source>
        <dbReference type="ARBA" id="ARBA00022553"/>
    </source>
</evidence>
<name>A0A2T5GSG7_9SPHN</name>
<dbReference type="Pfam" id="PF00512">
    <property type="entry name" value="HisKA"/>
    <property type="match status" value="1"/>
</dbReference>
<feature type="transmembrane region" description="Helical" evidence="7">
    <location>
        <begin position="235"/>
        <end position="259"/>
    </location>
</feature>
<dbReference type="Pfam" id="PF02518">
    <property type="entry name" value="HATPase_c"/>
    <property type="match status" value="1"/>
</dbReference>
<dbReference type="InterPro" id="IPR036097">
    <property type="entry name" value="HisK_dim/P_sf"/>
</dbReference>
<feature type="transmembrane region" description="Helical" evidence="7">
    <location>
        <begin position="135"/>
        <end position="155"/>
    </location>
</feature>
<dbReference type="Proteomes" id="UP000244189">
    <property type="component" value="Unassembled WGS sequence"/>
</dbReference>
<dbReference type="SUPFAM" id="SSF47384">
    <property type="entry name" value="Homodimeric domain of signal transducing histidine kinase"/>
    <property type="match status" value="1"/>
</dbReference>
<gene>
    <name evidence="9" type="ORF">C8J26_0538</name>
</gene>
<evidence type="ECO:0000256" key="1">
    <source>
        <dbReference type="ARBA" id="ARBA00000085"/>
    </source>
</evidence>
<feature type="transmembrane region" description="Helical" evidence="7">
    <location>
        <begin position="72"/>
        <end position="96"/>
    </location>
</feature>
<evidence type="ECO:0000256" key="7">
    <source>
        <dbReference type="SAM" id="Phobius"/>
    </source>
</evidence>
<keyword evidence="5 9" id="KW-0418">Kinase</keyword>
<accession>A0A2T5GSG7</accession>
<dbReference type="InterPro" id="IPR031621">
    <property type="entry name" value="HisKA_7TM"/>
</dbReference>
<dbReference type="PANTHER" id="PTHR43711:SF1">
    <property type="entry name" value="HISTIDINE KINASE 1"/>
    <property type="match status" value="1"/>
</dbReference>
<dbReference type="PROSITE" id="PS50109">
    <property type="entry name" value="HIS_KIN"/>
    <property type="match status" value="1"/>
</dbReference>
<evidence type="ECO:0000256" key="5">
    <source>
        <dbReference type="ARBA" id="ARBA00022777"/>
    </source>
</evidence>
<dbReference type="Pfam" id="PF16927">
    <property type="entry name" value="HisKA_7TM"/>
    <property type="match status" value="1"/>
</dbReference>
<dbReference type="AlphaFoldDB" id="A0A2T5GSG7"/>
<dbReference type="SMART" id="SM00388">
    <property type="entry name" value="HisKA"/>
    <property type="match status" value="1"/>
</dbReference>
<protein>
    <recommendedName>
        <fullName evidence="2">histidine kinase</fullName>
        <ecNumber evidence="2">2.7.13.3</ecNumber>
    </recommendedName>
</protein>
<dbReference type="PANTHER" id="PTHR43711">
    <property type="entry name" value="TWO-COMPONENT HISTIDINE KINASE"/>
    <property type="match status" value="1"/>
</dbReference>
<dbReference type="SMART" id="SM00387">
    <property type="entry name" value="HATPase_c"/>
    <property type="match status" value="1"/>
</dbReference>
<evidence type="ECO:0000259" key="8">
    <source>
        <dbReference type="PROSITE" id="PS50109"/>
    </source>
</evidence>
<dbReference type="InterPro" id="IPR003594">
    <property type="entry name" value="HATPase_dom"/>
</dbReference>
<dbReference type="EMBL" id="QAOG01000001">
    <property type="protein sequence ID" value="PTQ62259.1"/>
    <property type="molecule type" value="Genomic_DNA"/>
</dbReference>
<dbReference type="InterPro" id="IPR036890">
    <property type="entry name" value="HATPase_C_sf"/>
</dbReference>
<evidence type="ECO:0000256" key="6">
    <source>
        <dbReference type="ARBA" id="ARBA00023012"/>
    </source>
</evidence>
<feature type="transmembrane region" description="Helical" evidence="7">
    <location>
        <begin position="265"/>
        <end position="287"/>
    </location>
</feature>
<dbReference type="CDD" id="cd00082">
    <property type="entry name" value="HisKA"/>
    <property type="match status" value="1"/>
</dbReference>
<dbReference type="EC" id="2.7.13.3" evidence="2"/>
<evidence type="ECO:0000256" key="2">
    <source>
        <dbReference type="ARBA" id="ARBA00012438"/>
    </source>
</evidence>
<dbReference type="PRINTS" id="PR00344">
    <property type="entry name" value="BCTRLSENSOR"/>
</dbReference>
<evidence type="ECO:0000256" key="4">
    <source>
        <dbReference type="ARBA" id="ARBA00022679"/>
    </source>
</evidence>
<keyword evidence="7" id="KW-0812">Transmembrane</keyword>
<keyword evidence="6" id="KW-0902">Two-component regulatory system</keyword>
<feature type="domain" description="Histidine kinase" evidence="8">
    <location>
        <begin position="406"/>
        <end position="585"/>
    </location>
</feature>
<dbReference type="GO" id="GO:0000155">
    <property type="term" value="F:phosphorelay sensor kinase activity"/>
    <property type="evidence" value="ECO:0007669"/>
    <property type="project" value="InterPro"/>
</dbReference>
<organism evidence="9 10">
    <name type="scientific">Sphingomonas aurantiaca</name>
    <dbReference type="NCBI Taxonomy" id="185949"/>
    <lineage>
        <taxon>Bacteria</taxon>
        <taxon>Pseudomonadati</taxon>
        <taxon>Pseudomonadota</taxon>
        <taxon>Alphaproteobacteria</taxon>
        <taxon>Sphingomonadales</taxon>
        <taxon>Sphingomonadaceae</taxon>
        <taxon>Sphingomonas</taxon>
    </lineage>
</organism>
<comment type="catalytic activity">
    <reaction evidence="1">
        <text>ATP + protein L-histidine = ADP + protein N-phospho-L-histidine.</text>
        <dbReference type="EC" id="2.7.13.3"/>
    </reaction>
</comment>
<feature type="transmembrane region" description="Helical" evidence="7">
    <location>
        <begin position="176"/>
        <end position="196"/>
    </location>
</feature>
<comment type="caution">
    <text evidence="9">The sequence shown here is derived from an EMBL/GenBank/DDBJ whole genome shotgun (WGS) entry which is preliminary data.</text>
</comment>
<evidence type="ECO:0000313" key="9">
    <source>
        <dbReference type="EMBL" id="PTQ62259.1"/>
    </source>
</evidence>
<feature type="transmembrane region" description="Helical" evidence="7">
    <location>
        <begin position="108"/>
        <end position="129"/>
    </location>
</feature>
<dbReference type="InterPro" id="IPR004358">
    <property type="entry name" value="Sig_transdc_His_kin-like_C"/>
</dbReference>
<evidence type="ECO:0000313" key="10">
    <source>
        <dbReference type="Proteomes" id="UP000244189"/>
    </source>
</evidence>
<keyword evidence="3" id="KW-0597">Phosphoprotein</keyword>
<dbReference type="InterPro" id="IPR003661">
    <property type="entry name" value="HisK_dim/P_dom"/>
</dbReference>
<feature type="transmembrane region" description="Helical" evidence="7">
    <location>
        <begin position="202"/>
        <end position="223"/>
    </location>
</feature>
<dbReference type="InterPro" id="IPR005467">
    <property type="entry name" value="His_kinase_dom"/>
</dbReference>
<dbReference type="SUPFAM" id="SSF55874">
    <property type="entry name" value="ATPase domain of HSP90 chaperone/DNA topoisomerase II/histidine kinase"/>
    <property type="match status" value="1"/>
</dbReference>
<keyword evidence="10" id="KW-1185">Reference proteome</keyword>
<keyword evidence="7" id="KW-0472">Membrane</keyword>
<feature type="transmembrane region" description="Helical" evidence="7">
    <location>
        <begin position="45"/>
        <end position="66"/>
    </location>
</feature>
<reference evidence="9 10" key="1">
    <citation type="submission" date="2018-04" db="EMBL/GenBank/DDBJ databases">
        <title>Genomic Encyclopedia of Type Strains, Phase III (KMG-III): the genomes of soil and plant-associated and newly described type strains.</title>
        <authorList>
            <person name="Whitman W."/>
        </authorList>
    </citation>
    <scope>NUCLEOTIDE SEQUENCE [LARGE SCALE GENOMIC DNA]</scope>
    <source>
        <strain evidence="9 10">MA101b</strain>
    </source>
</reference>
<dbReference type="Gene3D" id="3.30.565.10">
    <property type="entry name" value="Histidine kinase-like ATPase, C-terminal domain"/>
    <property type="match status" value="1"/>
</dbReference>
<proteinExistence type="predicted"/>